<dbReference type="InterPro" id="IPR002068">
    <property type="entry name" value="A-crystallin/Hsp20_dom"/>
</dbReference>
<sequence>MASSLAFHRTAANVSSSPLFKKLFNNLGDSLRPLAAAPSAARSFNTNSQMTSYDEGDRSVDVQRRPDGFVSRHRDSFPSFFSDVFDPFSPTRSVSQLLNMVDQLMDIPFATSPGFGPGPVARRGWDVKEDENAVFIKMDMPGINKENVKITVEDNTMVIKGESEKESEDEASSRRYSSRLSLPTDLYKLDEIKAEMKNGVLKVIVPKAKLEERKDVFEVKVE</sequence>
<feature type="region of interest" description="Disordered" evidence="5">
    <location>
        <begin position="38"/>
        <end position="61"/>
    </location>
</feature>
<gene>
    <name evidence="7" type="ORF">ACH5RR_040209</name>
</gene>
<accession>A0ABD2XVC2</accession>
<dbReference type="InterPro" id="IPR044656">
    <property type="entry name" value="HSP14.7/HSP23.5/HSP23.6-like"/>
</dbReference>
<dbReference type="Pfam" id="PF00011">
    <property type="entry name" value="HSP20"/>
    <property type="match status" value="1"/>
</dbReference>
<organism evidence="7 8">
    <name type="scientific">Cinchona calisaya</name>
    <dbReference type="NCBI Taxonomy" id="153742"/>
    <lineage>
        <taxon>Eukaryota</taxon>
        <taxon>Viridiplantae</taxon>
        <taxon>Streptophyta</taxon>
        <taxon>Embryophyta</taxon>
        <taxon>Tracheophyta</taxon>
        <taxon>Spermatophyta</taxon>
        <taxon>Magnoliopsida</taxon>
        <taxon>eudicotyledons</taxon>
        <taxon>Gunneridae</taxon>
        <taxon>Pentapetalae</taxon>
        <taxon>asterids</taxon>
        <taxon>lamiids</taxon>
        <taxon>Gentianales</taxon>
        <taxon>Rubiaceae</taxon>
        <taxon>Cinchonoideae</taxon>
        <taxon>Cinchoneae</taxon>
        <taxon>Cinchona</taxon>
    </lineage>
</organism>
<dbReference type="Gene3D" id="2.60.40.790">
    <property type="match status" value="1"/>
</dbReference>
<dbReference type="PANTHER" id="PTHR46991:SF11">
    <property type="entry name" value="SMALL HEAT SHOCK PROTEIN HSPF"/>
    <property type="match status" value="1"/>
</dbReference>
<keyword evidence="8" id="KW-1185">Reference proteome</keyword>
<name>A0ABD2XVC2_9GENT</name>
<dbReference type="AlphaFoldDB" id="A0ABD2XVC2"/>
<evidence type="ECO:0000256" key="1">
    <source>
        <dbReference type="ARBA" id="ARBA00022946"/>
    </source>
</evidence>
<dbReference type="PROSITE" id="PS01031">
    <property type="entry name" value="SHSP"/>
    <property type="match status" value="1"/>
</dbReference>
<keyword evidence="2" id="KW-0346">Stress response</keyword>
<dbReference type="PANTHER" id="PTHR46991">
    <property type="entry name" value="23.5 KDA HEAT SHOCK PROTEIN, MITOCHONDRIAL"/>
    <property type="match status" value="1"/>
</dbReference>
<dbReference type="CDD" id="cd06464">
    <property type="entry name" value="ACD_sHsps-like"/>
    <property type="match status" value="1"/>
</dbReference>
<evidence type="ECO:0000256" key="5">
    <source>
        <dbReference type="SAM" id="MobiDB-lite"/>
    </source>
</evidence>
<protein>
    <recommendedName>
        <fullName evidence="6">SHSP domain-containing protein</fullName>
    </recommendedName>
</protein>
<evidence type="ECO:0000256" key="3">
    <source>
        <dbReference type="PROSITE-ProRule" id="PRU00285"/>
    </source>
</evidence>
<comment type="similarity">
    <text evidence="3 4">Belongs to the small heat shock protein (HSP20) family.</text>
</comment>
<evidence type="ECO:0000259" key="6">
    <source>
        <dbReference type="PROSITE" id="PS01031"/>
    </source>
</evidence>
<comment type="caution">
    <text evidence="7">The sequence shown here is derived from an EMBL/GenBank/DDBJ whole genome shotgun (WGS) entry which is preliminary data.</text>
</comment>
<reference evidence="7 8" key="1">
    <citation type="submission" date="2024-11" db="EMBL/GenBank/DDBJ databases">
        <title>A near-complete genome assembly of Cinchona calisaya.</title>
        <authorList>
            <person name="Lian D.C."/>
            <person name="Zhao X.W."/>
            <person name="Wei L."/>
        </authorList>
    </citation>
    <scope>NUCLEOTIDE SEQUENCE [LARGE SCALE GENOMIC DNA]</scope>
    <source>
        <tissue evidence="7">Nenye</tissue>
    </source>
</reference>
<keyword evidence="1" id="KW-0809">Transit peptide</keyword>
<dbReference type="InterPro" id="IPR008978">
    <property type="entry name" value="HSP20-like_chaperone"/>
</dbReference>
<proteinExistence type="inferred from homology"/>
<feature type="domain" description="SHSP" evidence="6">
    <location>
        <begin position="116"/>
        <end position="222"/>
    </location>
</feature>
<evidence type="ECO:0000256" key="4">
    <source>
        <dbReference type="RuleBase" id="RU003616"/>
    </source>
</evidence>
<dbReference type="EMBL" id="JBJUIK010000017">
    <property type="protein sequence ID" value="KAL3497477.1"/>
    <property type="molecule type" value="Genomic_DNA"/>
</dbReference>
<evidence type="ECO:0000256" key="2">
    <source>
        <dbReference type="ARBA" id="ARBA00023016"/>
    </source>
</evidence>
<dbReference type="SUPFAM" id="SSF49764">
    <property type="entry name" value="HSP20-like chaperones"/>
    <property type="match status" value="1"/>
</dbReference>
<dbReference type="Proteomes" id="UP001630127">
    <property type="component" value="Unassembled WGS sequence"/>
</dbReference>
<evidence type="ECO:0000313" key="7">
    <source>
        <dbReference type="EMBL" id="KAL3497477.1"/>
    </source>
</evidence>
<evidence type="ECO:0000313" key="8">
    <source>
        <dbReference type="Proteomes" id="UP001630127"/>
    </source>
</evidence>